<evidence type="ECO:0000256" key="3">
    <source>
        <dbReference type="ARBA" id="ARBA00022692"/>
    </source>
</evidence>
<feature type="transmembrane region" description="Helical" evidence="6">
    <location>
        <begin position="87"/>
        <end position="108"/>
    </location>
</feature>
<accession>A0A182QZT4</accession>
<sequence>MTFAECRIVLSFGAFSCLLVLFQLFGFFNFPLLLHSKLGVVIGEYRQSTSIWWILQLCLTVTSGILAKRNYNLLFYGLLLTDAMNNYFKYFIGLMTAFVTLADSWFGAETHHSVWARYRDLATRNGTFLGLVGRDEVARVLLRYVTTFLTIVLVCVMVEYKIYYGVAVGTQWYHFWIHNIYPYTVSHFRHMFHLLHIVLMAANVRELNRQLVRLEEGSCSETTYERIEQCRAIYGELWQMNEGINVLFGFSQALNVASSFAQIAFDLYWLYMMWIIQEANMDVQMFCLLPTPLIFAFLLHAAKTHRQAMETLTGTLLDMSCLQRNSRAMELRRHFLTQLLVHPLRLTARNIFDFDYTLIRKVCWLDNRRR</sequence>
<proteinExistence type="inferred from homology"/>
<keyword evidence="6" id="KW-0807">Transducer</keyword>
<feature type="transmembrane region" description="Helical" evidence="6">
    <location>
        <begin position="283"/>
        <end position="302"/>
    </location>
</feature>
<keyword evidence="4 6" id="KW-1133">Transmembrane helix</keyword>
<comment type="caution">
    <text evidence="6">Lacks conserved residue(s) required for the propagation of feature annotation.</text>
</comment>
<evidence type="ECO:0000256" key="5">
    <source>
        <dbReference type="ARBA" id="ARBA00023136"/>
    </source>
</evidence>
<comment type="similarity">
    <text evidence="6">Belongs to the insect chemoreceptor superfamily. Gustatory receptor (GR) family.</text>
</comment>
<dbReference type="VEuPathDB" id="VectorBase:AFAF020155"/>
<feature type="transmembrane region" description="Helical" evidence="6">
    <location>
        <begin position="12"/>
        <end position="30"/>
    </location>
</feature>
<evidence type="ECO:0000256" key="1">
    <source>
        <dbReference type="ARBA" id="ARBA00004651"/>
    </source>
</evidence>
<comment type="function">
    <text evidence="6">Gustatory receptor which mediates acceptance or avoidance behavior, depending on its substrates.</text>
</comment>
<dbReference type="EnsemblMetazoa" id="AFAF020155-RA">
    <property type="protein sequence ID" value="AFAF020155-PA"/>
    <property type="gene ID" value="AFAF020155"/>
</dbReference>
<feature type="transmembrane region" description="Helical" evidence="6">
    <location>
        <begin position="50"/>
        <end position="67"/>
    </location>
</feature>
<dbReference type="GO" id="GO:0007165">
    <property type="term" value="P:signal transduction"/>
    <property type="evidence" value="ECO:0007669"/>
    <property type="project" value="UniProtKB-KW"/>
</dbReference>
<evidence type="ECO:0000313" key="8">
    <source>
        <dbReference type="Proteomes" id="UP000075886"/>
    </source>
</evidence>
<dbReference type="EMBL" id="AXCN02002064">
    <property type="status" value="NOT_ANNOTATED_CDS"/>
    <property type="molecule type" value="Genomic_DNA"/>
</dbReference>
<keyword evidence="2 6" id="KW-1003">Cell membrane</keyword>
<reference evidence="8" key="1">
    <citation type="submission" date="2014-01" db="EMBL/GenBank/DDBJ databases">
        <title>The Genome Sequence of Anopheles farauti FAR1 (V2).</title>
        <authorList>
            <consortium name="The Broad Institute Genomics Platform"/>
            <person name="Neafsey D.E."/>
            <person name="Besansky N."/>
            <person name="Howell P."/>
            <person name="Walton C."/>
            <person name="Young S.K."/>
            <person name="Zeng Q."/>
            <person name="Gargeya S."/>
            <person name="Fitzgerald M."/>
            <person name="Haas B."/>
            <person name="Abouelleil A."/>
            <person name="Allen A.W."/>
            <person name="Alvarado L."/>
            <person name="Arachchi H.M."/>
            <person name="Berlin A.M."/>
            <person name="Chapman S.B."/>
            <person name="Gainer-Dewar J."/>
            <person name="Goldberg J."/>
            <person name="Griggs A."/>
            <person name="Gujja S."/>
            <person name="Hansen M."/>
            <person name="Howarth C."/>
            <person name="Imamovic A."/>
            <person name="Ireland A."/>
            <person name="Larimer J."/>
            <person name="McCowan C."/>
            <person name="Murphy C."/>
            <person name="Pearson M."/>
            <person name="Poon T.W."/>
            <person name="Priest M."/>
            <person name="Roberts A."/>
            <person name="Saif S."/>
            <person name="Shea T."/>
            <person name="Sisk P."/>
            <person name="Sykes S."/>
            <person name="Wortman J."/>
            <person name="Nusbaum C."/>
            <person name="Birren B."/>
        </authorList>
    </citation>
    <scope>NUCLEOTIDE SEQUENCE [LARGE SCALE GENOMIC DNA]</scope>
    <source>
        <strain evidence="8">FAR1</strain>
    </source>
</reference>
<name>A0A182QZT4_9DIPT</name>
<evidence type="ECO:0000313" key="7">
    <source>
        <dbReference type="EnsemblMetazoa" id="AFAF020155-PA"/>
    </source>
</evidence>
<feature type="transmembrane region" description="Helical" evidence="6">
    <location>
        <begin position="246"/>
        <end position="271"/>
    </location>
</feature>
<comment type="subcellular location">
    <subcellularLocation>
        <location evidence="1 6">Cell membrane</location>
        <topology evidence="1 6">Multi-pass membrane protein</topology>
    </subcellularLocation>
</comment>
<keyword evidence="6" id="KW-0675">Receptor</keyword>
<evidence type="ECO:0000256" key="6">
    <source>
        <dbReference type="RuleBase" id="RU363108"/>
    </source>
</evidence>
<evidence type="ECO:0000256" key="4">
    <source>
        <dbReference type="ARBA" id="ARBA00022989"/>
    </source>
</evidence>
<dbReference type="GO" id="GO:0005886">
    <property type="term" value="C:plasma membrane"/>
    <property type="evidence" value="ECO:0007669"/>
    <property type="project" value="UniProtKB-SubCell"/>
</dbReference>
<feature type="transmembrane region" description="Helical" evidence="6">
    <location>
        <begin position="141"/>
        <end position="160"/>
    </location>
</feature>
<dbReference type="AlphaFoldDB" id="A0A182QZT4"/>
<dbReference type="GO" id="GO:0050909">
    <property type="term" value="P:sensory perception of taste"/>
    <property type="evidence" value="ECO:0007669"/>
    <property type="project" value="InterPro"/>
</dbReference>
<keyword evidence="3 6" id="KW-0812">Transmembrane</keyword>
<keyword evidence="8" id="KW-1185">Reference proteome</keyword>
<reference evidence="7" key="2">
    <citation type="submission" date="2020-05" db="UniProtKB">
        <authorList>
            <consortium name="EnsemblMetazoa"/>
        </authorList>
    </citation>
    <scope>IDENTIFICATION</scope>
    <source>
        <strain evidence="7">FAR1</strain>
    </source>
</reference>
<dbReference type="Proteomes" id="UP000075886">
    <property type="component" value="Unassembled WGS sequence"/>
</dbReference>
<dbReference type="Pfam" id="PF08395">
    <property type="entry name" value="7tm_7"/>
    <property type="match status" value="1"/>
</dbReference>
<evidence type="ECO:0000256" key="2">
    <source>
        <dbReference type="ARBA" id="ARBA00022475"/>
    </source>
</evidence>
<organism evidence="7 8">
    <name type="scientific">Anopheles farauti</name>
    <dbReference type="NCBI Taxonomy" id="69004"/>
    <lineage>
        <taxon>Eukaryota</taxon>
        <taxon>Metazoa</taxon>
        <taxon>Ecdysozoa</taxon>
        <taxon>Arthropoda</taxon>
        <taxon>Hexapoda</taxon>
        <taxon>Insecta</taxon>
        <taxon>Pterygota</taxon>
        <taxon>Neoptera</taxon>
        <taxon>Endopterygota</taxon>
        <taxon>Diptera</taxon>
        <taxon>Nematocera</taxon>
        <taxon>Culicoidea</taxon>
        <taxon>Culicidae</taxon>
        <taxon>Anophelinae</taxon>
        <taxon>Anopheles</taxon>
    </lineage>
</organism>
<dbReference type="InterPro" id="IPR013604">
    <property type="entry name" value="7TM_chemorcpt"/>
</dbReference>
<protein>
    <recommendedName>
        <fullName evidence="6">Gustatory receptor</fullName>
    </recommendedName>
</protein>
<keyword evidence="5 6" id="KW-0472">Membrane</keyword>